<name>A0ACC2D2J1_DIPCM</name>
<evidence type="ECO:0000313" key="1">
    <source>
        <dbReference type="EMBL" id="KAJ7548379.1"/>
    </source>
</evidence>
<proteinExistence type="predicted"/>
<dbReference type="Proteomes" id="UP001162992">
    <property type="component" value="Chromosome 7"/>
</dbReference>
<sequence length="245" mass="26973">MGLILGKINVETPKYEVLAKGKDYEIREYVPALIAEVTYDPSQMKNGRGGGFMILANYIGALGKPNNVKAQSKDGDIADEDSKGEKIAMTAPVLMQEGMATAHRDGQKIAMTAPVLTSQGEANTEGERIEMTAPVLMHESDGKTANENKTMMTMQFVLPSQYTVDSVPRPTDPRVSVKELPRRKYGVLTFSGIANDSLTEKKVQELRKTLQEAGYNITGEHILAQYNPPWTVPFLRTNEVLLPVD</sequence>
<evidence type="ECO:0000313" key="2">
    <source>
        <dbReference type="Proteomes" id="UP001162992"/>
    </source>
</evidence>
<dbReference type="EMBL" id="CM055098">
    <property type="protein sequence ID" value="KAJ7548379.1"/>
    <property type="molecule type" value="Genomic_DNA"/>
</dbReference>
<reference evidence="2" key="1">
    <citation type="journal article" date="2024" name="Proc. Natl. Acad. Sci. U.S.A.">
        <title>Extraordinary preservation of gene collinearity over three hundred million years revealed in homosporous lycophytes.</title>
        <authorList>
            <person name="Li C."/>
            <person name="Wickell D."/>
            <person name="Kuo L.Y."/>
            <person name="Chen X."/>
            <person name="Nie B."/>
            <person name="Liao X."/>
            <person name="Peng D."/>
            <person name="Ji J."/>
            <person name="Jenkins J."/>
            <person name="Williams M."/>
            <person name="Shu S."/>
            <person name="Plott C."/>
            <person name="Barry K."/>
            <person name="Rajasekar S."/>
            <person name="Grimwood J."/>
            <person name="Han X."/>
            <person name="Sun S."/>
            <person name="Hou Z."/>
            <person name="He W."/>
            <person name="Dai G."/>
            <person name="Sun C."/>
            <person name="Schmutz J."/>
            <person name="Leebens-Mack J.H."/>
            <person name="Li F.W."/>
            <person name="Wang L."/>
        </authorList>
    </citation>
    <scope>NUCLEOTIDE SEQUENCE [LARGE SCALE GENOMIC DNA]</scope>
    <source>
        <strain evidence="2">cv. PW_Plant_1</strain>
    </source>
</reference>
<comment type="caution">
    <text evidence="1">The sequence shown here is derived from an EMBL/GenBank/DDBJ whole genome shotgun (WGS) entry which is preliminary data.</text>
</comment>
<keyword evidence="2" id="KW-1185">Reference proteome</keyword>
<gene>
    <name evidence="1" type="ORF">O6H91_07G009800</name>
</gene>
<protein>
    <submittedName>
        <fullName evidence="1">Uncharacterized protein</fullName>
    </submittedName>
</protein>
<accession>A0ACC2D2J1</accession>
<organism evidence="1 2">
    <name type="scientific">Diphasiastrum complanatum</name>
    <name type="common">Issler's clubmoss</name>
    <name type="synonym">Lycopodium complanatum</name>
    <dbReference type="NCBI Taxonomy" id="34168"/>
    <lineage>
        <taxon>Eukaryota</taxon>
        <taxon>Viridiplantae</taxon>
        <taxon>Streptophyta</taxon>
        <taxon>Embryophyta</taxon>
        <taxon>Tracheophyta</taxon>
        <taxon>Lycopodiopsida</taxon>
        <taxon>Lycopodiales</taxon>
        <taxon>Lycopodiaceae</taxon>
        <taxon>Lycopodioideae</taxon>
        <taxon>Diphasiastrum</taxon>
    </lineage>
</organism>